<sequence length="512" mass="54485">MANAIQPKLGFVVAGLMLGILTAAMDNTIVATAMGTIVSELGGLDKFVWVTSAYMVAEMAGMPIFGKLSDMYGRKRFFVFGMIVFLLGSALCGTAQSIEQLSLYRAIQGIGGGALMPIAFTIIFDVFPPEKRGKVSGLFGAVFGMSSIFGPLLGAYITDYISWHWVFYINLPIGLVSLGCILLFYKESLRHAPQKIDWYGAVTLVGAIVCLMFGLELGGHTYGWSSPQILGLFAGFIVLFLLFLVIERRVEEPIISFDMFRNKLYAGSNLVGLFLGIAFIVATVYIPIFIQGVFGGSATNSGLILLPMMLGTVVTAQAGGFLAGSGRMSFRGVMIIFSILFIISIVLLATITGNTPRWVLTVYMILVGLGVGASFSTLGMAAMHPFDETRRGSASSTMSFVRTLGMTLGITIYGLIQRNHFTSGLGEAFGPGAGGGLPGGGFSSDPRALLSPEARASIPAPVLEKITGVLSESITYAFMWAIVPAVLAFVFALTMGPERMNHAKAANGPQGE</sequence>
<keyword evidence="2" id="KW-0813">Transport</keyword>
<evidence type="ECO:0000313" key="9">
    <source>
        <dbReference type="EMBL" id="MEK8131466.1"/>
    </source>
</evidence>
<feature type="transmembrane region" description="Helical" evidence="7">
    <location>
        <begin position="104"/>
        <end position="126"/>
    </location>
</feature>
<feature type="transmembrane region" description="Helical" evidence="7">
    <location>
        <begin position="138"/>
        <end position="157"/>
    </location>
</feature>
<dbReference type="SUPFAM" id="SSF103473">
    <property type="entry name" value="MFS general substrate transporter"/>
    <property type="match status" value="2"/>
</dbReference>
<evidence type="ECO:0000256" key="6">
    <source>
        <dbReference type="ARBA" id="ARBA00023136"/>
    </source>
</evidence>
<accession>A0ABU9DRI8</accession>
<dbReference type="PROSITE" id="PS50850">
    <property type="entry name" value="MFS"/>
    <property type="match status" value="1"/>
</dbReference>
<keyword evidence="3" id="KW-1003">Cell membrane</keyword>
<dbReference type="PANTHER" id="PTHR23501:SF170">
    <property type="entry name" value="MULTIDRUG RESISTANCE PROTEIN 3"/>
    <property type="match status" value="1"/>
</dbReference>
<feature type="transmembrane region" description="Helical" evidence="7">
    <location>
        <begin position="227"/>
        <end position="246"/>
    </location>
</feature>
<feature type="transmembrane region" description="Helical" evidence="7">
    <location>
        <begin position="267"/>
        <end position="290"/>
    </location>
</feature>
<dbReference type="InterPro" id="IPR036259">
    <property type="entry name" value="MFS_trans_sf"/>
</dbReference>
<keyword evidence="5 7" id="KW-1133">Transmembrane helix</keyword>
<dbReference type="PRINTS" id="PR01036">
    <property type="entry name" value="TCRTETB"/>
</dbReference>
<feature type="transmembrane region" description="Helical" evidence="7">
    <location>
        <begin position="196"/>
        <end position="215"/>
    </location>
</feature>
<evidence type="ECO:0000259" key="8">
    <source>
        <dbReference type="PROSITE" id="PS50850"/>
    </source>
</evidence>
<dbReference type="Gene3D" id="1.20.1250.20">
    <property type="entry name" value="MFS general substrate transporter like domains"/>
    <property type="match status" value="1"/>
</dbReference>
<dbReference type="PANTHER" id="PTHR23501">
    <property type="entry name" value="MAJOR FACILITATOR SUPERFAMILY"/>
    <property type="match status" value="1"/>
</dbReference>
<feature type="transmembrane region" description="Helical" evidence="7">
    <location>
        <begin position="47"/>
        <end position="65"/>
    </location>
</feature>
<organism evidence="9 10">
    <name type="scientific">Paenibacillus filicis</name>
    <dbReference type="NCBI Taxonomy" id="669464"/>
    <lineage>
        <taxon>Bacteria</taxon>
        <taxon>Bacillati</taxon>
        <taxon>Bacillota</taxon>
        <taxon>Bacilli</taxon>
        <taxon>Bacillales</taxon>
        <taxon>Paenibacillaceae</taxon>
        <taxon>Paenibacillus</taxon>
    </lineage>
</organism>
<keyword evidence="4 7" id="KW-0812">Transmembrane</keyword>
<dbReference type="CDD" id="cd17502">
    <property type="entry name" value="MFS_Azr1_MDR_like"/>
    <property type="match status" value="1"/>
</dbReference>
<evidence type="ECO:0000256" key="3">
    <source>
        <dbReference type="ARBA" id="ARBA00022475"/>
    </source>
</evidence>
<feature type="transmembrane region" description="Helical" evidence="7">
    <location>
        <begin position="77"/>
        <end position="98"/>
    </location>
</feature>
<feature type="transmembrane region" description="Helical" evidence="7">
    <location>
        <begin position="302"/>
        <end position="323"/>
    </location>
</feature>
<keyword evidence="10" id="KW-1185">Reference proteome</keyword>
<proteinExistence type="predicted"/>
<protein>
    <submittedName>
        <fullName evidence="9">MDR family MFS transporter</fullName>
    </submittedName>
</protein>
<dbReference type="Gene3D" id="1.20.1720.10">
    <property type="entry name" value="Multidrug resistance protein D"/>
    <property type="match status" value="1"/>
</dbReference>
<comment type="subcellular location">
    <subcellularLocation>
        <location evidence="1">Cell membrane</location>
        <topology evidence="1">Multi-pass membrane protein</topology>
    </subcellularLocation>
</comment>
<dbReference type="RefSeq" id="WP_341418598.1">
    <property type="nucleotide sequence ID" value="NZ_JBBPCC010000021.1"/>
</dbReference>
<dbReference type="NCBIfam" id="TIGR00711">
    <property type="entry name" value="efflux_EmrB"/>
    <property type="match status" value="1"/>
</dbReference>
<dbReference type="Proteomes" id="UP001469365">
    <property type="component" value="Unassembled WGS sequence"/>
</dbReference>
<dbReference type="InterPro" id="IPR020846">
    <property type="entry name" value="MFS_dom"/>
</dbReference>
<gene>
    <name evidence="9" type="ORF">WMW72_26505</name>
</gene>
<evidence type="ECO:0000256" key="1">
    <source>
        <dbReference type="ARBA" id="ARBA00004651"/>
    </source>
</evidence>
<evidence type="ECO:0000256" key="5">
    <source>
        <dbReference type="ARBA" id="ARBA00022989"/>
    </source>
</evidence>
<feature type="transmembrane region" description="Helical" evidence="7">
    <location>
        <begin position="330"/>
        <end position="352"/>
    </location>
</feature>
<feature type="transmembrane region" description="Helical" evidence="7">
    <location>
        <begin position="358"/>
        <end position="378"/>
    </location>
</feature>
<reference evidence="9 10" key="1">
    <citation type="submission" date="2024-04" db="EMBL/GenBank/DDBJ databases">
        <title>draft genome sequnece of Paenibacillus filicis.</title>
        <authorList>
            <person name="Kim D.-U."/>
        </authorList>
    </citation>
    <scope>NUCLEOTIDE SEQUENCE [LARGE SCALE GENOMIC DNA]</scope>
    <source>
        <strain evidence="9 10">KACC14197</strain>
    </source>
</reference>
<keyword evidence="6 7" id="KW-0472">Membrane</keyword>
<comment type="caution">
    <text evidence="9">The sequence shown here is derived from an EMBL/GenBank/DDBJ whole genome shotgun (WGS) entry which is preliminary data.</text>
</comment>
<feature type="transmembrane region" description="Helical" evidence="7">
    <location>
        <begin position="474"/>
        <end position="494"/>
    </location>
</feature>
<dbReference type="InterPro" id="IPR004638">
    <property type="entry name" value="EmrB-like"/>
</dbReference>
<feature type="transmembrane region" description="Helical" evidence="7">
    <location>
        <begin position="12"/>
        <end position="35"/>
    </location>
</feature>
<dbReference type="Pfam" id="PF07690">
    <property type="entry name" value="MFS_1"/>
    <property type="match status" value="2"/>
</dbReference>
<evidence type="ECO:0000256" key="4">
    <source>
        <dbReference type="ARBA" id="ARBA00022692"/>
    </source>
</evidence>
<evidence type="ECO:0000256" key="7">
    <source>
        <dbReference type="SAM" id="Phobius"/>
    </source>
</evidence>
<feature type="domain" description="Major facilitator superfamily (MFS) profile" evidence="8">
    <location>
        <begin position="12"/>
        <end position="500"/>
    </location>
</feature>
<name>A0ABU9DRI8_9BACL</name>
<dbReference type="EMBL" id="JBBPCC010000021">
    <property type="protein sequence ID" value="MEK8131466.1"/>
    <property type="molecule type" value="Genomic_DNA"/>
</dbReference>
<evidence type="ECO:0000256" key="2">
    <source>
        <dbReference type="ARBA" id="ARBA00022448"/>
    </source>
</evidence>
<feature type="transmembrane region" description="Helical" evidence="7">
    <location>
        <begin position="399"/>
        <end position="416"/>
    </location>
</feature>
<dbReference type="InterPro" id="IPR011701">
    <property type="entry name" value="MFS"/>
</dbReference>
<evidence type="ECO:0000313" key="10">
    <source>
        <dbReference type="Proteomes" id="UP001469365"/>
    </source>
</evidence>
<feature type="transmembrane region" description="Helical" evidence="7">
    <location>
        <begin position="163"/>
        <end position="184"/>
    </location>
</feature>